<dbReference type="RefSeq" id="WP_303301394.1">
    <property type="nucleotide sequence ID" value="NZ_JAUOEL010000002.1"/>
</dbReference>
<dbReference type="Proteomes" id="UP001176806">
    <property type="component" value="Unassembled WGS sequence"/>
</dbReference>
<keyword evidence="2" id="KW-1185">Reference proteome</keyword>
<dbReference type="Pfam" id="PF13585">
    <property type="entry name" value="CHU_C"/>
    <property type="match status" value="1"/>
</dbReference>
<comment type="caution">
    <text evidence="1">The sequence shown here is derived from an EMBL/GenBank/DDBJ whole genome shotgun (WGS) entry which is preliminary data.</text>
</comment>
<feature type="non-terminal residue" evidence="1">
    <location>
        <position position="1"/>
    </location>
</feature>
<evidence type="ECO:0000313" key="1">
    <source>
        <dbReference type="EMBL" id="MDO5974259.1"/>
    </source>
</evidence>
<accession>A0ABT8WMP9</accession>
<reference evidence="1" key="1">
    <citation type="submission" date="2023-07" db="EMBL/GenBank/DDBJ databases">
        <title>Two novel species in the genus Flavivirga.</title>
        <authorList>
            <person name="Kwon K."/>
        </authorList>
    </citation>
    <scope>NUCLEOTIDE SEQUENCE</scope>
    <source>
        <strain evidence="1">KACC 14158</strain>
    </source>
</reference>
<organism evidence="1 2">
    <name type="scientific">Flavivirga jejuensis</name>
    <dbReference type="NCBI Taxonomy" id="870487"/>
    <lineage>
        <taxon>Bacteria</taxon>
        <taxon>Pseudomonadati</taxon>
        <taxon>Bacteroidota</taxon>
        <taxon>Flavobacteriia</taxon>
        <taxon>Flavobacteriales</taxon>
        <taxon>Flavobacteriaceae</taxon>
        <taxon>Flavivirga</taxon>
    </lineage>
</organism>
<dbReference type="NCBIfam" id="TIGR04131">
    <property type="entry name" value="Bac_Flav_CTERM"/>
    <property type="match status" value="1"/>
</dbReference>
<dbReference type="NCBIfam" id="TIGR02167">
    <property type="entry name" value="Liste_lipo_26"/>
    <property type="match status" value="2"/>
</dbReference>
<dbReference type="InterPro" id="IPR005046">
    <property type="entry name" value="DUF285"/>
</dbReference>
<name>A0ABT8WMP9_9FLAO</name>
<dbReference type="Gene3D" id="2.60.40.2340">
    <property type="match status" value="3"/>
</dbReference>
<proteinExistence type="predicted"/>
<sequence>GYMFHKANVFKGEGIGSWNVSNVKNMFYMFGEAYAFNDDLGDWNVSKVENMGYMFHKANVFKGEGIGSWNVSNVKNMFYMFGEAYAFNDDLGDWNVGKVTNMGGMFGVASSFEGKGLEKWAEKTSLVQSMWLMFWGAVNFSADLGDWNLSSVTNMGSMFDNNSGINCSDMSSTLIGWANNPNTPSGLDIGTIRDYTSYASEAFNTLEMDKGWTIAGTAVDDCGMFVTTWVVGDGDYGDGERTVTIPINGDYDYDFTVDWGDGSTATDIDTSDPNYSSDLLIHEYTSAGEKTISIAGDFPRIYFNNDEDSDMNKLTAVTQWGDIEWQSMNGAFFGCTNMDVTATDAPDLENVTDMYAMFDRASSFNADIGHWDVGNVISMSHMFWGATSFNQDLGGWNVSNVTNMTAMFDGATAFTGGNLGDWGDKTSKVENMGYMFNGASAFNADIGDWNVSKVTYMRTMFRNASAFEGGNIGGWGDKTSKVESMSYMFYGASAFNADIGDWDIGSVTNAEDTGDGLYSMFNLSGMSASNYGATLEGWADRNNTPTGITLGAENLIYDCEGQAHRQELIDTYSWTFEGDALGDDQAPELTVTDHTIYLEGGTGTLNLDDLDYSAVDNCSDAEDLVFSFDADATKEFNLDDRGEQTVALFVTDAFGNAASADFIVTVVNTATDILSFTIPGQSGETAVDYDAQTIDLEMPVGTDLSVLSPMIELSPGATSSPASDLVQNFTNTVNYIVTAEDEATQQVWRVNVTVAEEGDNNATDILTFTFPEQTSDAVINAENHTVTIEVAFGTSLDGLTPTITLSEGASISPESGAALDFSNAVTYTVTAEDGTTRQAWIVDVTVAEEELSDETDILSFVLAGQTKTADINANDHTVSIEVAFGTALNGLIPTITLSEGASISPENGVARNFTDAVTYRVTAENGITEQDWTVTVTIATMGEQVVAPKGFSPNGDGIGDTWVVENIQDYPNNTVQIFNQWGEVVFEANGYQNDFAGISNKTSNSFKRLPVGPYLFIINLNAPEIAPKLGWVYINY</sequence>
<gene>
    <name evidence="1" type="ORF">Q4Q40_08690</name>
</gene>
<dbReference type="Pfam" id="PF03382">
    <property type="entry name" value="DUF285"/>
    <property type="match status" value="4"/>
</dbReference>
<protein>
    <submittedName>
        <fullName evidence="1">BspA family leucine-rich repeat surface protein</fullName>
    </submittedName>
</protein>
<evidence type="ECO:0000313" key="2">
    <source>
        <dbReference type="Proteomes" id="UP001176806"/>
    </source>
</evidence>
<dbReference type="InterPro" id="IPR026341">
    <property type="entry name" value="T9SS_type_B"/>
</dbReference>
<dbReference type="EMBL" id="JAUOEL010000002">
    <property type="protein sequence ID" value="MDO5974259.1"/>
    <property type="molecule type" value="Genomic_DNA"/>
</dbReference>
<dbReference type="InterPro" id="IPR011889">
    <property type="entry name" value="Liste_lipo_26"/>
</dbReference>